<dbReference type="InterPro" id="IPR051205">
    <property type="entry name" value="UbiH/COQ6_monooxygenase"/>
</dbReference>
<gene>
    <name evidence="2" type="ORF">EOD73_06515</name>
</gene>
<dbReference type="InterPro" id="IPR002938">
    <property type="entry name" value="FAD-bd"/>
</dbReference>
<dbReference type="InterPro" id="IPR036188">
    <property type="entry name" value="FAD/NAD-bd_sf"/>
</dbReference>
<dbReference type="Proteomes" id="UP000288587">
    <property type="component" value="Unassembled WGS sequence"/>
</dbReference>
<dbReference type="PRINTS" id="PR00420">
    <property type="entry name" value="RNGMNOXGNASE"/>
</dbReference>
<name>A0A3S2UIJ5_9BURK</name>
<dbReference type="EMBL" id="SACM01000001">
    <property type="protein sequence ID" value="RVT88616.1"/>
    <property type="molecule type" value="Genomic_DNA"/>
</dbReference>
<sequence>MQVDVLIRGDGAVGRSLALALSHQGLRVGLQGRAQARPQDVRAYALNAGAQALLRRLKVWDSLPPDAKTPVQDMQVFGDQEGGRLNFSAWQAHLAELAVIVDAAELDAALDAALRFAPHVQRVDGELPHALLALCEGREARGLEAHGIQVERRAYGHHALATRWVSDVPHQGRAWQWFGAGGDVLALLPLDRPTPGHSYAMVWSQPAEDALRRAALSPEALAAELQAATHQRAGHLQQVGAAQTWPLNLLRATPTVRPGLALLGDCAHQVHPLAGQGLNLGLADVAALAEVLAAREPWRPLGDLTLLRRYERQRALDTWMMATVTDGLWHGFAHGAPWARVARNQGLALVDALGPLKRWFTQQALGHRASAPSSNASNAARPTP</sequence>
<dbReference type="Gene3D" id="3.30.9.10">
    <property type="entry name" value="D-Amino Acid Oxidase, subunit A, domain 2"/>
    <property type="match status" value="1"/>
</dbReference>
<dbReference type="Gene3D" id="3.50.50.60">
    <property type="entry name" value="FAD/NAD(P)-binding domain"/>
    <property type="match status" value="2"/>
</dbReference>
<evidence type="ECO:0000313" key="3">
    <source>
        <dbReference type="Proteomes" id="UP000288587"/>
    </source>
</evidence>
<dbReference type="SUPFAM" id="SSF51905">
    <property type="entry name" value="FAD/NAD(P)-binding domain"/>
    <property type="match status" value="1"/>
</dbReference>
<dbReference type="RefSeq" id="WP_127681970.1">
    <property type="nucleotide sequence ID" value="NZ_SACM01000001.1"/>
</dbReference>
<dbReference type="AlphaFoldDB" id="A0A3S2UIJ5"/>
<evidence type="ECO:0000313" key="2">
    <source>
        <dbReference type="EMBL" id="RVT88616.1"/>
    </source>
</evidence>
<organism evidence="2 3">
    <name type="scientific">Inhella crocodyli</name>
    <dbReference type="NCBI Taxonomy" id="2499851"/>
    <lineage>
        <taxon>Bacteria</taxon>
        <taxon>Pseudomonadati</taxon>
        <taxon>Pseudomonadota</taxon>
        <taxon>Betaproteobacteria</taxon>
        <taxon>Burkholderiales</taxon>
        <taxon>Sphaerotilaceae</taxon>
        <taxon>Inhella</taxon>
    </lineage>
</organism>
<proteinExistence type="predicted"/>
<dbReference type="PROSITE" id="PS01304">
    <property type="entry name" value="UBIH"/>
    <property type="match status" value="1"/>
</dbReference>
<protein>
    <submittedName>
        <fullName evidence="2">2-octaprenyl-3-methyl-6-methoxy-1,4-benzoquinol hydroxylase</fullName>
    </submittedName>
</protein>
<dbReference type="PANTHER" id="PTHR43876">
    <property type="entry name" value="UBIQUINONE BIOSYNTHESIS MONOOXYGENASE COQ6, MITOCHONDRIAL"/>
    <property type="match status" value="1"/>
</dbReference>
<evidence type="ECO:0000259" key="1">
    <source>
        <dbReference type="Pfam" id="PF01494"/>
    </source>
</evidence>
<comment type="caution">
    <text evidence="2">The sequence shown here is derived from an EMBL/GenBank/DDBJ whole genome shotgun (WGS) entry which is preliminary data.</text>
</comment>
<keyword evidence="3" id="KW-1185">Reference proteome</keyword>
<feature type="domain" description="FAD-binding" evidence="1">
    <location>
        <begin position="138"/>
        <end position="320"/>
    </location>
</feature>
<accession>A0A3S2UIJ5</accession>
<reference evidence="2 3" key="1">
    <citation type="submission" date="2019-01" db="EMBL/GenBank/DDBJ databases">
        <authorList>
            <person name="Chen W.-M."/>
        </authorList>
    </citation>
    <scope>NUCLEOTIDE SEQUENCE [LARGE SCALE GENOMIC DNA]</scope>
    <source>
        <strain evidence="2 3">CCP-18</strain>
    </source>
</reference>
<dbReference type="Pfam" id="PF01494">
    <property type="entry name" value="FAD_binding_3"/>
    <property type="match status" value="1"/>
</dbReference>
<dbReference type="GO" id="GO:0071949">
    <property type="term" value="F:FAD binding"/>
    <property type="evidence" value="ECO:0007669"/>
    <property type="project" value="InterPro"/>
</dbReference>
<dbReference type="PANTHER" id="PTHR43876:SF7">
    <property type="entry name" value="UBIQUINONE BIOSYNTHESIS MONOOXYGENASE COQ6, MITOCHONDRIAL"/>
    <property type="match status" value="1"/>
</dbReference>
<dbReference type="InterPro" id="IPR018168">
    <property type="entry name" value="Ubi_Hdrlase_CS"/>
</dbReference>
<dbReference type="OrthoDB" id="9769565at2"/>